<dbReference type="RefSeq" id="WP_106309301.1">
    <property type="nucleotide sequence ID" value="NZ_PVWO01000335.1"/>
</dbReference>
<name>A0A2T1G4J9_9CYAN</name>
<dbReference type="EMBL" id="PVWO01000335">
    <property type="protein sequence ID" value="PSB52171.1"/>
    <property type="molecule type" value="Genomic_DNA"/>
</dbReference>
<reference evidence="1 2" key="1">
    <citation type="submission" date="2018-03" db="EMBL/GenBank/DDBJ databases">
        <title>The ancient ancestry and fast evolution of plastids.</title>
        <authorList>
            <person name="Moore K.R."/>
            <person name="Magnabosco C."/>
            <person name="Momper L."/>
            <person name="Gold D.A."/>
            <person name="Bosak T."/>
            <person name="Fournier G.P."/>
        </authorList>
    </citation>
    <scope>NUCLEOTIDE SEQUENCE [LARGE SCALE GENOMIC DNA]</scope>
    <source>
        <strain evidence="1 2">CCALA 037</strain>
    </source>
</reference>
<protein>
    <submittedName>
        <fullName evidence="1">Uncharacterized protein</fullName>
    </submittedName>
</protein>
<accession>A0A2T1G4J9</accession>
<evidence type="ECO:0000313" key="1">
    <source>
        <dbReference type="EMBL" id="PSB52171.1"/>
    </source>
</evidence>
<organism evidence="1 2">
    <name type="scientific">Chamaesiphon polymorphus CCALA 037</name>
    <dbReference type="NCBI Taxonomy" id="2107692"/>
    <lineage>
        <taxon>Bacteria</taxon>
        <taxon>Bacillati</taxon>
        <taxon>Cyanobacteriota</taxon>
        <taxon>Cyanophyceae</taxon>
        <taxon>Gomontiellales</taxon>
        <taxon>Chamaesiphonaceae</taxon>
        <taxon>Chamaesiphon</taxon>
    </lineage>
</organism>
<comment type="caution">
    <text evidence="1">The sequence shown here is derived from an EMBL/GenBank/DDBJ whole genome shotgun (WGS) entry which is preliminary data.</text>
</comment>
<dbReference type="AlphaFoldDB" id="A0A2T1G4J9"/>
<evidence type="ECO:0000313" key="2">
    <source>
        <dbReference type="Proteomes" id="UP000238937"/>
    </source>
</evidence>
<gene>
    <name evidence="1" type="ORF">C7B77_20805</name>
</gene>
<keyword evidence="2" id="KW-1185">Reference proteome</keyword>
<dbReference type="Proteomes" id="UP000238937">
    <property type="component" value="Unassembled WGS sequence"/>
</dbReference>
<dbReference type="OrthoDB" id="573320at2"/>
<proteinExistence type="predicted"/>
<sequence length="103" mass="11803">MDLSVTLDQINAMSVEERLHLIQAIQATIPDGKTDANLQVAQNSPSVAWEKAMRQIEANQPQSLERLLKSWEDEGDTQEHLETWEFLKQALDEDRISNRPLFS</sequence>